<dbReference type="AlphaFoldDB" id="A0A1D2QMK9"/>
<dbReference type="Proteomes" id="UP000242502">
    <property type="component" value="Unassembled WGS sequence"/>
</dbReference>
<reference evidence="2 3" key="1">
    <citation type="journal article" date="2016" name="Appl. Environ. Microbiol.">
        <title>Lack of Overt Genome Reduction in the Bryostatin-Producing Bryozoan Symbiont "Candidatus Endobugula sertula".</title>
        <authorList>
            <person name="Miller I.J."/>
            <person name="Vanee N."/>
            <person name="Fong S.S."/>
            <person name="Lim-Fong G.E."/>
            <person name="Kwan J.C."/>
        </authorList>
    </citation>
    <scope>NUCLEOTIDE SEQUENCE [LARGE SCALE GENOMIC DNA]</scope>
    <source>
        <strain evidence="2">AB1-4</strain>
    </source>
</reference>
<evidence type="ECO:0000313" key="3">
    <source>
        <dbReference type="Proteomes" id="UP000242502"/>
    </source>
</evidence>
<gene>
    <name evidence="2" type="ORF">AB835_12185</name>
</gene>
<protein>
    <recommendedName>
        <fullName evidence="1">A-factor biosynthesis hotdog domain-containing protein</fullName>
    </recommendedName>
</protein>
<dbReference type="InterPro" id="IPR005509">
    <property type="entry name" value="AfsA_hotdog_dom"/>
</dbReference>
<accession>A0A1D2QMK9</accession>
<proteinExistence type="predicted"/>
<feature type="domain" description="A-factor biosynthesis hotdog" evidence="1">
    <location>
        <begin position="57"/>
        <end position="184"/>
    </location>
</feature>
<evidence type="ECO:0000313" key="2">
    <source>
        <dbReference type="EMBL" id="ODS22784.1"/>
    </source>
</evidence>
<dbReference type="EMBL" id="MDLC01000052">
    <property type="protein sequence ID" value="ODS22784.1"/>
    <property type="molecule type" value="Genomic_DNA"/>
</dbReference>
<sequence>MQALHHNKKIRLIPGQGFSDDAINSMLDLSKTVANASCFDFSLWNKLPKRASKKLTHKHKTENILISEPRQSSENEFLMEILIDEQGEMMRDHQTGLHVQGMLLVEAARQAYLATMEKFYVKNNNEKYYFIFNNLNVEYNRFSFPLPSTIRLITETMNTSNKKRIHTTTRIELLQCNEISASVLMDVSIMPNIRISNMETKLASQSLNEYMNNVIPNYTCKQRLGEAINA</sequence>
<name>A0A1D2QMK9_9GAMM</name>
<dbReference type="Pfam" id="PF03756">
    <property type="entry name" value="AfsA"/>
    <property type="match status" value="1"/>
</dbReference>
<evidence type="ECO:0000259" key="1">
    <source>
        <dbReference type="Pfam" id="PF03756"/>
    </source>
</evidence>
<comment type="caution">
    <text evidence="2">The sequence shown here is derived from an EMBL/GenBank/DDBJ whole genome shotgun (WGS) entry which is preliminary data.</text>
</comment>
<organism evidence="2 3">
    <name type="scientific">Candidatus Endobugula sertula</name>
    <name type="common">Bugula neritina bacterial symbiont</name>
    <dbReference type="NCBI Taxonomy" id="62101"/>
    <lineage>
        <taxon>Bacteria</taxon>
        <taxon>Pseudomonadati</taxon>
        <taxon>Pseudomonadota</taxon>
        <taxon>Gammaproteobacteria</taxon>
        <taxon>Cellvibrionales</taxon>
        <taxon>Cellvibrionaceae</taxon>
        <taxon>Candidatus Endobugula</taxon>
    </lineage>
</organism>